<dbReference type="InterPro" id="IPR002372">
    <property type="entry name" value="PQQ_rpt_dom"/>
</dbReference>
<dbReference type="SUPFAM" id="SSF50998">
    <property type="entry name" value="Quinoprotein alcohol dehydrogenase-like"/>
    <property type="match status" value="1"/>
</dbReference>
<dbReference type="AlphaFoldDB" id="A0A402DSV7"/>
<evidence type="ECO:0000313" key="5">
    <source>
        <dbReference type="Proteomes" id="UP000289954"/>
    </source>
</evidence>
<keyword evidence="2" id="KW-1133">Transmembrane helix</keyword>
<dbReference type="Proteomes" id="UP000289954">
    <property type="component" value="Unassembled WGS sequence"/>
</dbReference>
<name>A0A402DSV7_9CELL</name>
<dbReference type="RefSeq" id="WP_130781840.1">
    <property type="nucleotide sequence ID" value="NZ_BIMR01000188.1"/>
</dbReference>
<keyword evidence="2" id="KW-0812">Transmembrane</keyword>
<evidence type="ECO:0000313" key="4">
    <source>
        <dbReference type="EMBL" id="GCE77240.1"/>
    </source>
</evidence>
<protein>
    <recommendedName>
        <fullName evidence="3">Pyrrolo-quinoline quinone repeat domain-containing protein</fullName>
    </recommendedName>
</protein>
<accession>A0A402DSV7</accession>
<organism evidence="4 5">
    <name type="scientific">Cellulomonas biazotea</name>
    <dbReference type="NCBI Taxonomy" id="1709"/>
    <lineage>
        <taxon>Bacteria</taxon>
        <taxon>Bacillati</taxon>
        <taxon>Actinomycetota</taxon>
        <taxon>Actinomycetes</taxon>
        <taxon>Micrococcales</taxon>
        <taxon>Cellulomonadaceae</taxon>
        <taxon>Cellulomonas</taxon>
    </lineage>
</organism>
<sequence>MPSDQRLTPVRLVDDADPVDPVESPSRRPGRRPARRLLRWAWVPVVVAAALVGVQVLLDARADAADAAIAALPGAVADVGDELTTLWVADPAEQPAPLVAVDGGVLALVRRDATPTLTSRDLDTGEERWAVPLGDAVPDLAQQGVYGLTRCSPPAGSTETGSLPDVVVCVASDGYQHLEGDQLHEQPATWSRVTVVDARDGTVRARHDVDPVRSTAVLEDRTVLVRRDAEGGVELVAVDTMSGEERWRHVVPDAAPAAQRRDGTASGPVAWSAGGGVVVALTRQHLVGFTAAGESFSPDVLDDALTSVDGWLVSRAEGGLRRVARAGLPDLVVPGDLARRTVDDGSAPGLEVSPEATRTSAWDGRTGAARWTADVRLVGATRASVLVAEGRLHGVTEDAAVALDAATGEVLWSTPLPPGDRGAVLTDGPHVLVLSGTDGGTDAIAVLDRRTGAMVRQVALPADAVVWPLGDVFLATSPEGYRVLG</sequence>
<evidence type="ECO:0000256" key="1">
    <source>
        <dbReference type="SAM" id="MobiDB-lite"/>
    </source>
</evidence>
<dbReference type="PANTHER" id="PTHR34512">
    <property type="entry name" value="CELL SURFACE PROTEIN"/>
    <property type="match status" value="1"/>
</dbReference>
<evidence type="ECO:0000256" key="2">
    <source>
        <dbReference type="SAM" id="Phobius"/>
    </source>
</evidence>
<evidence type="ECO:0000259" key="3">
    <source>
        <dbReference type="Pfam" id="PF13360"/>
    </source>
</evidence>
<comment type="caution">
    <text evidence="4">The sequence shown here is derived from an EMBL/GenBank/DDBJ whole genome shotgun (WGS) entry which is preliminary data.</text>
</comment>
<feature type="domain" description="Pyrrolo-quinoline quinone repeat" evidence="3">
    <location>
        <begin position="360"/>
        <end position="453"/>
    </location>
</feature>
<keyword evidence="2" id="KW-0472">Membrane</keyword>
<feature type="region of interest" description="Disordered" evidence="1">
    <location>
        <begin position="1"/>
        <end position="30"/>
    </location>
</feature>
<keyword evidence="5" id="KW-1185">Reference proteome</keyword>
<reference evidence="4 5" key="1">
    <citation type="submission" date="2019-01" db="EMBL/GenBank/DDBJ databases">
        <title>Draft genome sequence of Cellulomonas takizawaensis strain TKZ-21.</title>
        <authorList>
            <person name="Yamamura H."/>
            <person name="Hayashi T."/>
            <person name="Hamada M."/>
            <person name="Serisawa Y."/>
            <person name="Matsuyama K."/>
            <person name="Nakagawa Y."/>
            <person name="Otoguro M."/>
            <person name="Yanagida F."/>
            <person name="Hayakawa M."/>
        </authorList>
    </citation>
    <scope>NUCLEOTIDE SEQUENCE [LARGE SCALE GENOMIC DNA]</scope>
    <source>
        <strain evidence="4 5">NBRC12680</strain>
    </source>
</reference>
<dbReference type="EMBL" id="BIMR01000188">
    <property type="protein sequence ID" value="GCE77240.1"/>
    <property type="molecule type" value="Genomic_DNA"/>
</dbReference>
<proteinExistence type="predicted"/>
<gene>
    <name evidence="4" type="ORF">CBZ_22960</name>
</gene>
<dbReference type="Gene3D" id="2.130.10.10">
    <property type="entry name" value="YVTN repeat-like/Quinoprotein amine dehydrogenase"/>
    <property type="match status" value="2"/>
</dbReference>
<dbReference type="InterPro" id="IPR015943">
    <property type="entry name" value="WD40/YVTN_repeat-like_dom_sf"/>
</dbReference>
<dbReference type="PANTHER" id="PTHR34512:SF30">
    <property type="entry name" value="OUTER MEMBRANE PROTEIN ASSEMBLY FACTOR BAMB"/>
    <property type="match status" value="1"/>
</dbReference>
<dbReference type="OrthoDB" id="4823409at2"/>
<dbReference type="InterPro" id="IPR011047">
    <property type="entry name" value="Quinoprotein_ADH-like_sf"/>
</dbReference>
<feature type="transmembrane region" description="Helical" evidence="2">
    <location>
        <begin position="37"/>
        <end position="58"/>
    </location>
</feature>
<dbReference type="Pfam" id="PF13360">
    <property type="entry name" value="PQQ_2"/>
    <property type="match status" value="1"/>
</dbReference>